<comment type="caution">
    <text evidence="2">The sequence shown here is derived from an EMBL/GenBank/DDBJ whole genome shotgun (WGS) entry which is preliminary data.</text>
</comment>
<keyword evidence="1" id="KW-0732">Signal</keyword>
<keyword evidence="3" id="KW-1185">Reference proteome</keyword>
<gene>
    <name evidence="2" type="ORF">HNQ61_002233</name>
</gene>
<dbReference type="Proteomes" id="UP000582837">
    <property type="component" value="Unassembled WGS sequence"/>
</dbReference>
<dbReference type="InterPro" id="IPR011250">
    <property type="entry name" value="OMP/PagP_B-barrel"/>
</dbReference>
<name>A0A841GXY9_9BACT</name>
<protein>
    <recommendedName>
        <fullName evidence="4">Outer membrane protein beta-barrel domain-containing protein</fullName>
    </recommendedName>
</protein>
<feature type="signal peptide" evidence="1">
    <location>
        <begin position="1"/>
        <end position="23"/>
    </location>
</feature>
<evidence type="ECO:0000313" key="3">
    <source>
        <dbReference type="Proteomes" id="UP000582837"/>
    </source>
</evidence>
<dbReference type="EMBL" id="JACHIA010000005">
    <property type="protein sequence ID" value="MBB6070612.1"/>
    <property type="molecule type" value="Genomic_DNA"/>
</dbReference>
<evidence type="ECO:0000256" key="1">
    <source>
        <dbReference type="SAM" id="SignalP"/>
    </source>
</evidence>
<feature type="chain" id="PRO_5032666653" description="Outer membrane protein beta-barrel domain-containing protein" evidence="1">
    <location>
        <begin position="24"/>
        <end position="211"/>
    </location>
</feature>
<sequence length="211" mass="22050">MKKAAAGLFAVLATAALAGTASAQVCAGFPSSDRGFYFGGRADFPEDQDSFGVEANYNAAGPIGVYGGLNVITIDEVEDSDTNEFFAGVAFETPALGMMIGPRVSACPVIEGRVRSFEDFGDLVQVPIGLGLGADLGIPVGPSVSGYVQPQVVFSRFNPEDDDIDTETETDFGIKAGANIGFSLLTIGGEVRHVFQEDADPLFAIRVGIRL</sequence>
<proteinExistence type="predicted"/>
<reference evidence="2 3" key="1">
    <citation type="submission" date="2020-08" db="EMBL/GenBank/DDBJ databases">
        <title>Genomic Encyclopedia of Type Strains, Phase IV (KMG-IV): sequencing the most valuable type-strain genomes for metagenomic binning, comparative biology and taxonomic classification.</title>
        <authorList>
            <person name="Goeker M."/>
        </authorList>
    </citation>
    <scope>NUCLEOTIDE SEQUENCE [LARGE SCALE GENOMIC DNA]</scope>
    <source>
        <strain evidence="2 3">DSM 29007</strain>
    </source>
</reference>
<organism evidence="2 3">
    <name type="scientific">Longimicrobium terrae</name>
    <dbReference type="NCBI Taxonomy" id="1639882"/>
    <lineage>
        <taxon>Bacteria</taxon>
        <taxon>Pseudomonadati</taxon>
        <taxon>Gemmatimonadota</taxon>
        <taxon>Longimicrobiia</taxon>
        <taxon>Longimicrobiales</taxon>
        <taxon>Longimicrobiaceae</taxon>
        <taxon>Longimicrobium</taxon>
    </lineage>
</organism>
<dbReference type="AlphaFoldDB" id="A0A841GXY9"/>
<dbReference type="RefSeq" id="WP_170034441.1">
    <property type="nucleotide sequence ID" value="NZ_JABDTL010000001.1"/>
</dbReference>
<evidence type="ECO:0000313" key="2">
    <source>
        <dbReference type="EMBL" id="MBB6070612.1"/>
    </source>
</evidence>
<accession>A0A841GXY9</accession>
<dbReference type="SUPFAM" id="SSF56925">
    <property type="entry name" value="OMPA-like"/>
    <property type="match status" value="1"/>
</dbReference>
<evidence type="ECO:0008006" key="4">
    <source>
        <dbReference type="Google" id="ProtNLM"/>
    </source>
</evidence>